<name>A0A1Y2MUT5_PSEAH</name>
<accession>A0A1Y2MUT5</accession>
<dbReference type="Proteomes" id="UP000194360">
    <property type="component" value="Unassembled WGS sequence"/>
</dbReference>
<protein>
    <submittedName>
        <fullName evidence="1">Uncharacterized protein</fullName>
    </submittedName>
</protein>
<gene>
    <name evidence="1" type="ORF">BG845_03818</name>
</gene>
<dbReference type="AlphaFoldDB" id="A0A1Y2MUT5"/>
<dbReference type="EMBL" id="MIGB01000020">
    <property type="protein sequence ID" value="OSY38946.1"/>
    <property type="molecule type" value="Genomic_DNA"/>
</dbReference>
<evidence type="ECO:0000313" key="1">
    <source>
        <dbReference type="EMBL" id="OSY38946.1"/>
    </source>
</evidence>
<reference evidence="1 2" key="1">
    <citation type="submission" date="2016-09" db="EMBL/GenBank/DDBJ databases">
        <title>Pseudonocardia autotrophica DSM535, a candidate organism with high potential of specific P450 cytochromes.</title>
        <authorList>
            <person name="Grumaz C."/>
            <person name="Vainshtein Y."/>
            <person name="Kirstahler P."/>
            <person name="Sohn K."/>
        </authorList>
    </citation>
    <scope>NUCLEOTIDE SEQUENCE [LARGE SCALE GENOMIC DNA]</scope>
    <source>
        <strain evidence="1 2">DSM 535</strain>
    </source>
</reference>
<comment type="caution">
    <text evidence="1">The sequence shown here is derived from an EMBL/GenBank/DDBJ whole genome shotgun (WGS) entry which is preliminary data.</text>
</comment>
<proteinExistence type="predicted"/>
<dbReference type="RefSeq" id="WP_085914017.1">
    <property type="nucleotide sequence ID" value="NZ_AP018920.1"/>
</dbReference>
<keyword evidence="2" id="KW-1185">Reference proteome</keyword>
<organism evidence="1 2">
    <name type="scientific">Pseudonocardia autotrophica</name>
    <name type="common">Amycolata autotrophica</name>
    <name type="synonym">Nocardia autotrophica</name>
    <dbReference type="NCBI Taxonomy" id="2074"/>
    <lineage>
        <taxon>Bacteria</taxon>
        <taxon>Bacillati</taxon>
        <taxon>Actinomycetota</taxon>
        <taxon>Actinomycetes</taxon>
        <taxon>Pseudonocardiales</taxon>
        <taxon>Pseudonocardiaceae</taxon>
        <taxon>Pseudonocardia</taxon>
    </lineage>
</organism>
<evidence type="ECO:0000313" key="2">
    <source>
        <dbReference type="Proteomes" id="UP000194360"/>
    </source>
</evidence>
<sequence length="92" mass="9953">MPGGLARRYRDRMLAAVAEVDDLDLWRIAENVSSVAEGNAPVRVTRYSGIHHGDTSERALIRLMAAVTDLATRELADRAGGPGGSRRPARRG</sequence>